<dbReference type="GO" id="GO:0006623">
    <property type="term" value="P:protein targeting to vacuole"/>
    <property type="evidence" value="ECO:0007669"/>
    <property type="project" value="TreeGrafter"/>
</dbReference>
<reference evidence="4" key="2">
    <citation type="submission" date="2025-09" db="UniProtKB">
        <authorList>
            <consortium name="Ensembl"/>
        </authorList>
    </citation>
    <scope>IDENTIFICATION</scope>
</reference>
<sequence length="2901" mass="326117">MLEGLVAWVLNTYLGKYVSNLNTDQLSIALLKGAVELENLPLRKDALQELDLPFEVKAGFIGKIRLQIPFYRPHSEPWVISMSQLNLIIGLAQLQEYDAEEERRNEMERKKHLLTILEEKFKRECEQRGESYWYSVTASLVTRIVENIELKIQDVHLRFEDDISNSEKPFSFGVCIDNVSAQNPSKESMVKLLRQKQLEIQNFSVYWDTECEMLGKLPASQIQDAMMQCMQSREHQYIFEPVCASVLLKRNTSKEPLRSRQTPRIEGQVQLEPVALRLSQVECEAAETFLSHCTVHQCSPFEPLFFLSSQNTREPSSELQPVPTSTSIPKSGSSRMIQYLQSWFPGWGGWYGDSEDPDRPEELLPSPSSWDILETEDLFDPMEDSHTLSTFTRRDHMFARLEFFLHKGEVTLRHQGKTAHTLHESALIQLEFSGVKIILESLPRSDSSLLSVKLGGLFLKDLTTQGTIFPFLVSPKGVSDGFGAGAACTSPVFEMIYERNPVRSKFERRLEVSTSPLNIIYNPQAMKKVTEFFYKGRIHTSGFGYQSELELRVAEAARRQYNKLKMQTKAEIRQTIDQLLVGEFIENGKRWTMKLDICAPQVFFPDDFQSENPMLVVVDLGRIFLTNSEDGSTVNSKVTQNDKEDFSDDEYQTPPATPPESPVPELNTPLKAQPKSPELPSLASKEGAQVYSKLLYEKYSLSFKDLQIMVGHCNDNWKHLQESSVGPTHVVEKFNVLLQLEQRLRYTSDPQLPGAVLSGTLPDLKVHINLEKMIALKSCLSRLSGPALSGGEIITMSPEPLTVHNDKISQKVDSSWKLQGSAKNLTQSVMLLEQHTREVLVESRLLLAEFNINYMQLGVESDGRYISVLKVFGTNAHFVKRPYDTEVSLTVHGLLLVDTLQTYGSDYDLLVASHKHLSFDIPTGSLRESQPSSPILCDGKSPEYQLNQTEFSSSCPIRGMSPVMPILKDQEALIKLEYQFVSSDSPCMNLETSLQVTSMQVHNLDIILNPETMLELLKFLQKSFPKEESSLTASAQQGAAQPYSEEEEKLYQTTYCQTKELTVEIHRLNLLLLRSITASTALVPEKRVLKIATASITGTKVNVSHGCCLDIRGSLGSMQLVDLTPEGGQSQFVVSIGSVDENTSELDGLAYFSDKRSTSADALNFELMEKSQGECFVKLDMASLHYSHSAKFLWELSLSASELEDSFHSMLKNAATRVSTVLATKTAEYSNMVSLFETPLRRVRTASQSFADSFEDEQVNVEEPETHSDSFLVKLTLNINIESPVVSIPRKPGHPELLVGHLGSIKIQNFMNGHGSKEQRLEVLVKDIRLYSLNMHNIVLRRAPKANPPDRLSGPHGEVTRPDKSQFTRHDFFESLSRGKAFHILKDTTVQFNVEKHPIKEDPPLILTTPFHNQICRSSEQLRIEGKFVNPVQVCLCKTVYEQVLQTLDNLFLSEEQQATSSHPPTPPPPTPSSARPHTFPDLQGGLFARNLPTVNFPHLSLSSPLSLQPHTSPSFTQLRVTLNVAELQVMLSADLSQGSQGLVSVCFQDLEGEFIKTHPHLLEVQLALRSLLMEDLLEHNPDSKYKYLILSHGAPKPPTFSPKEYLSQSCPSTSNALYPDMPRSLPAHMEEAQNVFQLYQRHPSTPTSSSRNSKRDPDCPITPPPSPTHYRASPQPLSEFDDSLVHMNLLLVDPNHPEFKTRYWSVGRSVDIDFNCLDVLITLQTWVVILDFFGIGSTASNHAVKVPVSPWPGPVHPSSEPDASREEPVQSVNTKVDLKVHSLNLVLNKKLNELARASVSKLSTQLEVLDGDLTIHGSLGSLSLSDLTPHGDLYRERFVTQGGKALVFNILRYGCPDVNLKRDCDIKVCLQMASVQYVHTQRFQAEVVAFIQHFTQLQDVLGRQRAAVEGQAVRDLPQRASRILLDIEAGAPVIVIPESSRSTKVIVANLGQLRLQNCFLSAGAPSTFHKVETSHHGRESPSPSTDPWGTPQCQEFLTFSPTARFNSFICAFLVYLFLLLEGHVCLLDVMALDLQEMDIFAAERLFSPDGTGKPEPSDLIFPSFSIRRTGDNLLRDCCRLKFKVERNLDKELSHAVPDLSIHVSLSSVHCSLDREHYRLIRGLLEKNLGEPIEEFLRPYNLLDPSIYTVLSGDVFINLSFLVDMTDVSLELLDRPADTEDRHSLAKFDFMKSKVLYESFSDGSKSVNLVSHSLLAHDTRYTRPRKGAEATPRNVFDCILQPSKAGSNDASLQLELHYRSTRDASCFTMVLNNLRVFVIFDWLQRLQDFLQVHVGKASDSTETHLLRSSSARSSGAVIPKTVKSGVVTKRSTVPVSQDRCLELKVNVTGTEFVVVEDMSCVDTNAIILKGTTVLTYKPRLLDRPFSGSLAGVEVFSCRLGREQETALSIIDPINIQVELCGNPVYRSTSGLLDAFNVEDIPPLLEIQFPVLDIRLSYNDIQLFLTIAKSIPSAKALPAPVSVEVTPGTSKQETHHLKETQLNHLQDLGFKKEDCRRALSLCKGHLDQAATWLLENAENVSRCSSTRVDSSTSSHTAPLSGVELRADSICICLIDDCLDCDVPLAELTFSRLNVLQRIGSTREGNASCTLSGDYYNRELSGWEPFIEPWPCCLSWQQQTGGHLQPPRFKMEVQAKQRLDINITSALLEQYTTTKRSWMADYWVEDRQELKTSPTLPWIGSSVDPPSFGQSEFLAAASSETLSDIFSADMKLSKRRQPFVPYTLRNHTGCTMRFATLTTTPTRVALSHSNSADSISDIHSSGNDDSHKVSLWREVLPGEEFSFEFEAREKLPTAETQIFDERWSRTQSQKFGIRFEMITAVPTCFVQMDPYCQHAVLFMHISIKYLTTSNNTHVEEKTFCCDYKFKHLWMFRFSIYSSYHRTL</sequence>
<dbReference type="Pfam" id="PF25033">
    <property type="entry name" value="VPS13_M"/>
    <property type="match status" value="2"/>
</dbReference>
<evidence type="ECO:0000256" key="2">
    <source>
        <dbReference type="SAM" id="MobiDB-lite"/>
    </source>
</evidence>
<accession>A0A8C6PC95</accession>
<feature type="region of interest" description="Disordered" evidence="2">
    <location>
        <begin position="312"/>
        <end position="331"/>
    </location>
</feature>
<feature type="compositionally biased region" description="Polar residues" evidence="2">
    <location>
        <begin position="1643"/>
        <end position="1652"/>
    </location>
</feature>
<feature type="region of interest" description="Disordered" evidence="2">
    <location>
        <begin position="1344"/>
        <end position="1363"/>
    </location>
</feature>
<evidence type="ECO:0000256" key="1">
    <source>
        <dbReference type="ARBA" id="ARBA00022448"/>
    </source>
</evidence>
<feature type="domain" description="UBA" evidence="3">
    <location>
        <begin position="2495"/>
        <end position="2535"/>
    </location>
</feature>
<feature type="region of interest" description="Disordered" evidence="2">
    <location>
        <begin position="1643"/>
        <end position="1678"/>
    </location>
</feature>
<name>A0A8C6PC95_NOTFU</name>
<gene>
    <name evidence="4" type="primary">VPS13D</name>
</gene>
<dbReference type="CDD" id="cd14306">
    <property type="entry name" value="UBA_VP13D"/>
    <property type="match status" value="1"/>
</dbReference>
<dbReference type="InterPro" id="IPR026854">
    <property type="entry name" value="VPS13_N"/>
</dbReference>
<dbReference type="InterPro" id="IPR056747">
    <property type="entry name" value="VPS13-like_M"/>
</dbReference>
<organism evidence="4 5">
    <name type="scientific">Nothobranchius furzeri</name>
    <name type="common">Turquoise killifish</name>
    <dbReference type="NCBI Taxonomy" id="105023"/>
    <lineage>
        <taxon>Eukaryota</taxon>
        <taxon>Metazoa</taxon>
        <taxon>Chordata</taxon>
        <taxon>Craniata</taxon>
        <taxon>Vertebrata</taxon>
        <taxon>Euteleostomi</taxon>
        <taxon>Actinopterygii</taxon>
        <taxon>Neopterygii</taxon>
        <taxon>Teleostei</taxon>
        <taxon>Neoteleostei</taxon>
        <taxon>Acanthomorphata</taxon>
        <taxon>Ovalentaria</taxon>
        <taxon>Atherinomorphae</taxon>
        <taxon>Cyprinodontiformes</taxon>
        <taxon>Nothobranchiidae</taxon>
        <taxon>Nothobranchius</taxon>
    </lineage>
</organism>
<evidence type="ECO:0000259" key="3">
    <source>
        <dbReference type="PROSITE" id="PS50030"/>
    </source>
</evidence>
<feature type="region of interest" description="Disordered" evidence="2">
    <location>
        <begin position="631"/>
        <end position="683"/>
    </location>
</feature>
<dbReference type="InterPro" id="IPR009060">
    <property type="entry name" value="UBA-like_sf"/>
</dbReference>
<keyword evidence="5" id="KW-1185">Reference proteome</keyword>
<protein>
    <submittedName>
        <fullName evidence="4">Vacuolar protein sorting 13 homolog D</fullName>
    </submittedName>
</protein>
<dbReference type="PANTHER" id="PTHR16166:SF141">
    <property type="entry name" value="INTERMEMBRANE LIPID TRANSFER PROTEIN VPS13D"/>
    <property type="match status" value="1"/>
</dbReference>
<evidence type="ECO:0000313" key="4">
    <source>
        <dbReference type="Ensembl" id="ENSNFUP00015041408.1"/>
    </source>
</evidence>
<dbReference type="GO" id="GO:0045053">
    <property type="term" value="P:protein retention in Golgi apparatus"/>
    <property type="evidence" value="ECO:0007669"/>
    <property type="project" value="TreeGrafter"/>
</dbReference>
<dbReference type="GO" id="GO:0007005">
    <property type="term" value="P:mitochondrion organization"/>
    <property type="evidence" value="ECO:0007669"/>
    <property type="project" value="TreeGrafter"/>
</dbReference>
<reference evidence="4" key="1">
    <citation type="submission" date="2025-08" db="UniProtKB">
        <authorList>
            <consortium name="Ensembl"/>
        </authorList>
    </citation>
    <scope>IDENTIFICATION</scope>
</reference>
<dbReference type="Proteomes" id="UP000694548">
    <property type="component" value="Unassembled WGS sequence"/>
</dbReference>
<keyword evidence="1" id="KW-0813">Transport</keyword>
<dbReference type="InterPro" id="IPR041969">
    <property type="entry name" value="VP13D_UBA"/>
</dbReference>
<dbReference type="SUPFAM" id="SSF46934">
    <property type="entry name" value="UBA-like"/>
    <property type="match status" value="1"/>
</dbReference>
<dbReference type="PROSITE" id="PS50030">
    <property type="entry name" value="UBA"/>
    <property type="match status" value="1"/>
</dbReference>
<proteinExistence type="predicted"/>
<dbReference type="SMART" id="SM00165">
    <property type="entry name" value="UBA"/>
    <property type="match status" value="1"/>
</dbReference>
<dbReference type="Pfam" id="PF12624">
    <property type="entry name" value="VPS13_N"/>
    <property type="match status" value="2"/>
</dbReference>
<feature type="region of interest" description="Disordered" evidence="2">
    <location>
        <begin position="1456"/>
        <end position="1480"/>
    </location>
</feature>
<dbReference type="InterPro" id="IPR015940">
    <property type="entry name" value="UBA"/>
</dbReference>
<dbReference type="Gene3D" id="1.10.8.10">
    <property type="entry name" value="DNA helicase RuvA subunit, C-terminal domain"/>
    <property type="match status" value="1"/>
</dbReference>
<dbReference type="PANTHER" id="PTHR16166">
    <property type="entry name" value="VACUOLAR PROTEIN SORTING-ASSOCIATED PROTEIN VPS13"/>
    <property type="match status" value="1"/>
</dbReference>
<dbReference type="InterPro" id="IPR026847">
    <property type="entry name" value="VPS13"/>
</dbReference>
<dbReference type="Ensembl" id="ENSNFUT00015043231.1">
    <property type="protein sequence ID" value="ENSNFUP00015041408.1"/>
    <property type="gene ID" value="ENSNFUG00015019859.1"/>
</dbReference>
<evidence type="ECO:0000313" key="5">
    <source>
        <dbReference type="Proteomes" id="UP000694548"/>
    </source>
</evidence>
<dbReference type="GeneTree" id="ENSGT00950000183083"/>